<reference evidence="2" key="1">
    <citation type="submission" date="2018-09" db="EMBL/GenBank/DDBJ databases">
        <authorList>
            <person name="Zhu H."/>
        </authorList>
    </citation>
    <scope>NUCLEOTIDE SEQUENCE [LARGE SCALE GENOMIC DNA]</scope>
    <source>
        <strain evidence="2">K1S02-23</strain>
    </source>
</reference>
<keyword evidence="2" id="KW-1185">Reference proteome</keyword>
<name>A0A3A3GTX6_9BURK</name>
<evidence type="ECO:0000313" key="1">
    <source>
        <dbReference type="EMBL" id="RJG04450.1"/>
    </source>
</evidence>
<proteinExistence type="predicted"/>
<protein>
    <submittedName>
        <fullName evidence="1">Excinuclease ATPase subunit</fullName>
    </submittedName>
</protein>
<organism evidence="1 2">
    <name type="scientific">Noviherbaspirillum sedimenti</name>
    <dbReference type="NCBI Taxonomy" id="2320865"/>
    <lineage>
        <taxon>Bacteria</taxon>
        <taxon>Pseudomonadati</taxon>
        <taxon>Pseudomonadota</taxon>
        <taxon>Betaproteobacteria</taxon>
        <taxon>Burkholderiales</taxon>
        <taxon>Oxalobacteraceae</taxon>
        <taxon>Noviherbaspirillum</taxon>
    </lineage>
</organism>
<dbReference type="OrthoDB" id="8161726at2"/>
<evidence type="ECO:0000313" key="2">
    <source>
        <dbReference type="Proteomes" id="UP000266327"/>
    </source>
</evidence>
<dbReference type="Proteomes" id="UP000266327">
    <property type="component" value="Unassembled WGS sequence"/>
</dbReference>
<dbReference type="AlphaFoldDB" id="A0A3A3GTX6"/>
<comment type="caution">
    <text evidence="1">The sequence shown here is derived from an EMBL/GenBank/DDBJ whole genome shotgun (WGS) entry which is preliminary data.</text>
</comment>
<gene>
    <name evidence="1" type="ORF">D3878_15155</name>
</gene>
<dbReference type="EMBL" id="QYUQ01000002">
    <property type="protein sequence ID" value="RJG04450.1"/>
    <property type="molecule type" value="Genomic_DNA"/>
</dbReference>
<accession>A0A3A3GTX6</accession>
<sequence>MSSFVVLGAALTAVSYVQARDTKLMLPIAAAMETPDTQEKLVGSVKFYFGDQKPPKVLGKLGSDFSNRKTNAFGKSDETACNWAFLSALMALEQRAISLGANAVVNVASYYKKNTHSSQTEFECHAGALMAGVALKGDFVKIADK</sequence>